<protein>
    <submittedName>
        <fullName evidence="2">Uncharacterized protein</fullName>
    </submittedName>
</protein>
<evidence type="ECO:0000256" key="1">
    <source>
        <dbReference type="SAM" id="MobiDB-lite"/>
    </source>
</evidence>
<dbReference type="Proteomes" id="UP000641932">
    <property type="component" value="Unassembled WGS sequence"/>
</dbReference>
<dbReference type="EMBL" id="BMMS01000052">
    <property type="protein sequence ID" value="GGP00055.1"/>
    <property type="molecule type" value="Genomic_DNA"/>
</dbReference>
<name>A0A917ZXS4_9ACTN</name>
<accession>A0A917ZXS4</accession>
<dbReference type="RefSeq" id="WP_189135658.1">
    <property type="nucleotide sequence ID" value="NZ_BMMS01000052.1"/>
</dbReference>
<feature type="region of interest" description="Disordered" evidence="1">
    <location>
        <begin position="51"/>
        <end position="82"/>
    </location>
</feature>
<dbReference type="Pfam" id="PF22880">
    <property type="entry name" value="DUF7019"/>
    <property type="match status" value="1"/>
</dbReference>
<proteinExistence type="predicted"/>
<evidence type="ECO:0000313" key="3">
    <source>
        <dbReference type="Proteomes" id="UP000641932"/>
    </source>
</evidence>
<feature type="compositionally biased region" description="Polar residues" evidence="1">
    <location>
        <begin position="68"/>
        <end position="82"/>
    </location>
</feature>
<reference evidence="2" key="2">
    <citation type="submission" date="2020-09" db="EMBL/GenBank/DDBJ databases">
        <authorList>
            <person name="Sun Q."/>
            <person name="Zhou Y."/>
        </authorList>
    </citation>
    <scope>NUCLEOTIDE SEQUENCE</scope>
    <source>
        <strain evidence="2">CGMCC 4.7201</strain>
    </source>
</reference>
<evidence type="ECO:0000313" key="2">
    <source>
        <dbReference type="EMBL" id="GGP00055.1"/>
    </source>
</evidence>
<dbReference type="InterPro" id="IPR054284">
    <property type="entry name" value="DUF7019"/>
</dbReference>
<gene>
    <name evidence="2" type="ORF">GCM10012280_67910</name>
</gene>
<comment type="caution">
    <text evidence="2">The sequence shown here is derived from an EMBL/GenBank/DDBJ whole genome shotgun (WGS) entry which is preliminary data.</text>
</comment>
<dbReference type="AlphaFoldDB" id="A0A917ZXS4"/>
<reference evidence="2" key="1">
    <citation type="journal article" date="2014" name="Int. J. Syst. Evol. Microbiol.">
        <title>Complete genome sequence of Corynebacterium casei LMG S-19264T (=DSM 44701T), isolated from a smear-ripened cheese.</title>
        <authorList>
            <consortium name="US DOE Joint Genome Institute (JGI-PGF)"/>
            <person name="Walter F."/>
            <person name="Albersmeier A."/>
            <person name="Kalinowski J."/>
            <person name="Ruckert C."/>
        </authorList>
    </citation>
    <scope>NUCLEOTIDE SEQUENCE</scope>
    <source>
        <strain evidence="2">CGMCC 4.7201</strain>
    </source>
</reference>
<sequence length="82" mass="9381">MATTSRPPRFYLCISDSKVLSMYNQMPRRRLRKALKEVKVDVKVFGASLAEPTDTRESRLPKTPWVPSESTSVTLNPRPTCR</sequence>
<keyword evidence="3" id="KW-1185">Reference proteome</keyword>
<organism evidence="2 3">
    <name type="scientific">Wenjunlia tyrosinilytica</name>
    <dbReference type="NCBI Taxonomy" id="1544741"/>
    <lineage>
        <taxon>Bacteria</taxon>
        <taxon>Bacillati</taxon>
        <taxon>Actinomycetota</taxon>
        <taxon>Actinomycetes</taxon>
        <taxon>Kitasatosporales</taxon>
        <taxon>Streptomycetaceae</taxon>
        <taxon>Wenjunlia</taxon>
    </lineage>
</organism>